<dbReference type="AlphaFoldDB" id="A0A375CEZ5"/>
<dbReference type="Pfam" id="PF00226">
    <property type="entry name" value="DnaJ"/>
    <property type="match status" value="1"/>
</dbReference>
<evidence type="ECO:0000259" key="1">
    <source>
        <dbReference type="Pfam" id="PF00226"/>
    </source>
</evidence>
<proteinExistence type="predicted"/>
<sequence>MKWHPDRDPGAEAEADAAFQQIRDACSILSDAGQRQVDESKPAYHQRMVAQATIPHTHARVEIPDHQRSSASLTATPARPAVVERVPPEALQQSPKLYRMIPILNL</sequence>
<protein>
    <recommendedName>
        <fullName evidence="1">J domain-containing protein</fullName>
    </recommendedName>
</protein>
<dbReference type="EMBL" id="OFSP01000039">
    <property type="protein sequence ID" value="SOY68808.1"/>
    <property type="molecule type" value="Genomic_DNA"/>
</dbReference>
<evidence type="ECO:0000313" key="2">
    <source>
        <dbReference type="EMBL" id="SOY68808.1"/>
    </source>
</evidence>
<gene>
    <name evidence="2" type="ORF">CBM2589_A90278</name>
</gene>
<dbReference type="Gene3D" id="1.10.287.110">
    <property type="entry name" value="DnaJ domain"/>
    <property type="match status" value="1"/>
</dbReference>
<dbReference type="Proteomes" id="UP000256297">
    <property type="component" value="Chromosome CBM2589_a"/>
</dbReference>
<dbReference type="SUPFAM" id="SSF46565">
    <property type="entry name" value="Chaperone J-domain"/>
    <property type="match status" value="1"/>
</dbReference>
<organism evidence="2">
    <name type="scientific">Cupriavidus taiwanensis</name>
    <dbReference type="NCBI Taxonomy" id="164546"/>
    <lineage>
        <taxon>Bacteria</taxon>
        <taxon>Pseudomonadati</taxon>
        <taxon>Pseudomonadota</taxon>
        <taxon>Betaproteobacteria</taxon>
        <taxon>Burkholderiales</taxon>
        <taxon>Burkholderiaceae</taxon>
        <taxon>Cupriavidus</taxon>
    </lineage>
</organism>
<dbReference type="InterPro" id="IPR036869">
    <property type="entry name" value="J_dom_sf"/>
</dbReference>
<accession>A0A375CEZ5</accession>
<dbReference type="InterPro" id="IPR001623">
    <property type="entry name" value="DnaJ_domain"/>
</dbReference>
<feature type="domain" description="J" evidence="1">
    <location>
        <begin position="1"/>
        <end position="36"/>
    </location>
</feature>
<dbReference type="CDD" id="cd06257">
    <property type="entry name" value="DnaJ"/>
    <property type="match status" value="1"/>
</dbReference>
<comment type="caution">
    <text evidence="2">The sequence shown here is derived from an EMBL/GenBank/DDBJ whole genome shotgun (WGS) entry which is preliminary data.</text>
</comment>
<name>A0A375CEZ5_9BURK</name>
<reference evidence="2" key="1">
    <citation type="submission" date="2018-01" db="EMBL/GenBank/DDBJ databases">
        <authorList>
            <person name="Clerissi C."/>
        </authorList>
    </citation>
    <scope>NUCLEOTIDE SEQUENCE</scope>
    <source>
        <strain evidence="2">Cupriavidus taiwanensis STM 3521</strain>
    </source>
</reference>